<evidence type="ECO:0000313" key="1">
    <source>
        <dbReference type="EMBL" id="MBC8538406.1"/>
    </source>
</evidence>
<sequence>MDDLMDSPAGWGRETGCRRDGLFLKILLEYARHNPAVSSVFKKADKKISEGRKKAQMFWQGEILPGSRNIFLLPFCLENEKTVRGRGGNQREKADPSRKISLFPFFLKKGRSLQVRKTPPVRGRGGTQREKANPSREVSLFPFFLKKGRSLQVRKTPPVRGRGGTQWEKADPSREVSLPAFFLKKAGETRQNAAFPPKETATRAVYLRLKRIPSVLGPQ</sequence>
<evidence type="ECO:0000313" key="2">
    <source>
        <dbReference type="Proteomes" id="UP000617951"/>
    </source>
</evidence>
<dbReference type="AlphaFoldDB" id="A0A926DIC8"/>
<accession>A0A926DIC8</accession>
<comment type="caution">
    <text evidence="1">The sequence shown here is derived from an EMBL/GenBank/DDBJ whole genome shotgun (WGS) entry which is preliminary data.</text>
</comment>
<keyword evidence="2" id="KW-1185">Reference proteome</keyword>
<protein>
    <submittedName>
        <fullName evidence="1">Uncharacterized protein</fullName>
    </submittedName>
</protein>
<name>A0A926DIC8_9FIRM</name>
<proteinExistence type="predicted"/>
<dbReference type="EMBL" id="JACRSS010000002">
    <property type="protein sequence ID" value="MBC8538406.1"/>
    <property type="molecule type" value="Genomic_DNA"/>
</dbReference>
<gene>
    <name evidence="1" type="ORF">H8693_05595</name>
</gene>
<dbReference type="RefSeq" id="WP_249280173.1">
    <property type="nucleotide sequence ID" value="NZ_JACRSS010000002.1"/>
</dbReference>
<organism evidence="1 2">
    <name type="scientific">Guopingia tenuis</name>
    <dbReference type="NCBI Taxonomy" id="2763656"/>
    <lineage>
        <taxon>Bacteria</taxon>
        <taxon>Bacillati</taxon>
        <taxon>Bacillota</taxon>
        <taxon>Clostridia</taxon>
        <taxon>Christensenellales</taxon>
        <taxon>Christensenellaceae</taxon>
        <taxon>Guopingia</taxon>
    </lineage>
</organism>
<dbReference type="Proteomes" id="UP000617951">
    <property type="component" value="Unassembled WGS sequence"/>
</dbReference>
<reference evidence="1" key="1">
    <citation type="submission" date="2020-08" db="EMBL/GenBank/DDBJ databases">
        <title>Genome public.</title>
        <authorList>
            <person name="Liu C."/>
            <person name="Sun Q."/>
        </authorList>
    </citation>
    <scope>NUCLEOTIDE SEQUENCE</scope>
    <source>
        <strain evidence="1">NSJ-63</strain>
    </source>
</reference>